<dbReference type="EMBL" id="RJJQ01000020">
    <property type="protein sequence ID" value="RNI19471.1"/>
    <property type="molecule type" value="Genomic_DNA"/>
</dbReference>
<dbReference type="InterPro" id="IPR000073">
    <property type="entry name" value="AB_hydrolase_1"/>
</dbReference>
<dbReference type="GO" id="GO:0046503">
    <property type="term" value="P:glycerolipid catabolic process"/>
    <property type="evidence" value="ECO:0007669"/>
    <property type="project" value="TreeGrafter"/>
</dbReference>
<dbReference type="Pfam" id="PF00561">
    <property type="entry name" value="Abhydrolase_1"/>
    <property type="match status" value="1"/>
</dbReference>
<dbReference type="SUPFAM" id="SSF53474">
    <property type="entry name" value="alpha/beta-Hydrolases"/>
    <property type="match status" value="1"/>
</dbReference>
<feature type="domain" description="AB hydrolase-1" evidence="1">
    <location>
        <begin position="24"/>
        <end position="272"/>
    </location>
</feature>
<evidence type="ECO:0000259" key="1">
    <source>
        <dbReference type="Pfam" id="PF00561"/>
    </source>
</evidence>
<accession>A0A3M9M1N1</accession>
<reference evidence="2 3" key="1">
    <citation type="submission" date="2018-11" db="EMBL/GenBank/DDBJ databases">
        <title>Draft genome of Simplicispira Flexivirga sp. BO-16.</title>
        <authorList>
            <person name="Im W.T."/>
        </authorList>
    </citation>
    <scope>NUCLEOTIDE SEQUENCE [LARGE SCALE GENOMIC DNA]</scope>
    <source>
        <strain evidence="2 3">BO-16</strain>
    </source>
</reference>
<comment type="caution">
    <text evidence="2">The sequence shown here is derived from an EMBL/GenBank/DDBJ whole genome shotgun (WGS) entry which is preliminary data.</text>
</comment>
<name>A0A3M9M1N1_9MICO</name>
<dbReference type="InterPro" id="IPR050471">
    <property type="entry name" value="AB_hydrolase"/>
</dbReference>
<dbReference type="InterPro" id="IPR029058">
    <property type="entry name" value="AB_hydrolase_fold"/>
</dbReference>
<dbReference type="GO" id="GO:0004806">
    <property type="term" value="F:triacylglycerol lipase activity"/>
    <property type="evidence" value="ECO:0007669"/>
    <property type="project" value="TreeGrafter"/>
</dbReference>
<dbReference type="AlphaFoldDB" id="A0A3M9M1N1"/>
<keyword evidence="3" id="KW-1185">Reference proteome</keyword>
<dbReference type="RefSeq" id="WP_123272619.1">
    <property type="nucleotide sequence ID" value="NZ_RJJQ01000020.1"/>
</dbReference>
<dbReference type="Gene3D" id="3.40.50.1820">
    <property type="entry name" value="alpha/beta hydrolase"/>
    <property type="match status" value="1"/>
</dbReference>
<dbReference type="PANTHER" id="PTHR43433">
    <property type="entry name" value="HYDROLASE, ALPHA/BETA FOLD FAMILY PROTEIN"/>
    <property type="match status" value="1"/>
</dbReference>
<evidence type="ECO:0000313" key="3">
    <source>
        <dbReference type="Proteomes" id="UP000271678"/>
    </source>
</evidence>
<evidence type="ECO:0000313" key="2">
    <source>
        <dbReference type="EMBL" id="RNI19471.1"/>
    </source>
</evidence>
<sequence>MPISTAQCGDVELAYETFGDPANPAVVLVMGLATQMIGWPDGFCSLLVDAGFHVVRFDNRDIGLSTHLHEAGVPDLSGLLVGKPLESAPYTLGDMADDTLGLLDALELERVHLVGASMGGMIVQEFALRHPERLLSLTSIMSTPSVAIGPPTADAMSALFIPPPDCAEAAAARSVAVYRVIGSPGYPLDEAGLAERGKESFRRSNDPAGVARQLAAIQLAADRSERLRGLAVPTLVLHGESDPLVQPDGGRATAAAVPGARRVTFPGMGHDLPEALWPQFVAEIRALATAAARG</sequence>
<dbReference type="PANTHER" id="PTHR43433:SF5">
    <property type="entry name" value="AB HYDROLASE-1 DOMAIN-CONTAINING PROTEIN"/>
    <property type="match status" value="1"/>
</dbReference>
<protein>
    <submittedName>
        <fullName evidence="2">Alpha/beta fold hydrolase</fullName>
    </submittedName>
</protein>
<organism evidence="2 3">
    <name type="scientific">Flexivirga caeni</name>
    <dbReference type="NCBI Taxonomy" id="2294115"/>
    <lineage>
        <taxon>Bacteria</taxon>
        <taxon>Bacillati</taxon>
        <taxon>Actinomycetota</taxon>
        <taxon>Actinomycetes</taxon>
        <taxon>Micrococcales</taxon>
        <taxon>Dermacoccaceae</taxon>
        <taxon>Flexivirga</taxon>
    </lineage>
</organism>
<gene>
    <name evidence="2" type="ORF">EFY87_16680</name>
</gene>
<proteinExistence type="predicted"/>
<dbReference type="OrthoDB" id="8957634at2"/>
<keyword evidence="2" id="KW-0378">Hydrolase</keyword>
<dbReference type="Proteomes" id="UP000271678">
    <property type="component" value="Unassembled WGS sequence"/>
</dbReference>